<dbReference type="GO" id="GO:0051287">
    <property type="term" value="F:NAD binding"/>
    <property type="evidence" value="ECO:0007669"/>
    <property type="project" value="InterPro"/>
</dbReference>
<dbReference type="GO" id="GO:0016491">
    <property type="term" value="F:oxidoreductase activity"/>
    <property type="evidence" value="ECO:0007669"/>
    <property type="project" value="UniProtKB-KW"/>
</dbReference>
<evidence type="ECO:0000256" key="4">
    <source>
        <dbReference type="PIRSR" id="PIRSR000103-1"/>
    </source>
</evidence>
<evidence type="ECO:0000259" key="5">
    <source>
        <dbReference type="Pfam" id="PF03446"/>
    </source>
</evidence>
<dbReference type="Gene3D" id="3.40.50.720">
    <property type="entry name" value="NAD(P)-binding Rossmann-like Domain"/>
    <property type="match status" value="1"/>
</dbReference>
<sequence length="305" mass="32363">MTEIKQSGGRRVNNVVGFIGLGSMGLPIATNLVDGYKLRVYNRTPEKAQSLVNKGAELANSPADVVEPGGVVISMLANDQALEEVVLSEGGILEKLGSGGVHISMSTVAPATAQRLAQQHEQQGSYYLATPVFGRPEAAAARKLWICLSGNEAAKERVLPLLNGLGQKVFDFGEQVGAANVVKLTGNFLIVSALEAMAEAFTLAEKNGIERTQVAELFGQTLFACPIYQNYGRAIAQEQYEPAGFKLSLGLKDVDLVLQTAQESQMPMPLASLVHDRLIAAVAKGRGEIDWTGLALGVSEDAGLK</sequence>
<comment type="caution">
    <text evidence="7">The sequence shown here is derived from an EMBL/GenBank/DDBJ whole genome shotgun (WGS) entry which is preliminary data.</text>
</comment>
<dbReference type="InterPro" id="IPR013328">
    <property type="entry name" value="6PGD_dom2"/>
</dbReference>
<dbReference type="Proteomes" id="UP000753908">
    <property type="component" value="Unassembled WGS sequence"/>
</dbReference>
<dbReference type="AlphaFoldDB" id="A0A951PNT9"/>
<dbReference type="Pfam" id="PF14833">
    <property type="entry name" value="NAD_binding_11"/>
    <property type="match status" value="1"/>
</dbReference>
<dbReference type="InterPro" id="IPR029154">
    <property type="entry name" value="HIBADH-like_NADP-bd"/>
</dbReference>
<reference evidence="7" key="1">
    <citation type="submission" date="2021-05" db="EMBL/GenBank/DDBJ databases">
        <authorList>
            <person name="Pietrasiak N."/>
            <person name="Ward R."/>
            <person name="Stajich J.E."/>
            <person name="Kurbessoian T."/>
        </authorList>
    </citation>
    <scope>NUCLEOTIDE SEQUENCE</scope>
    <source>
        <strain evidence="7">CPER-KK1</strain>
    </source>
</reference>
<keyword evidence="2" id="KW-0560">Oxidoreductase</keyword>
<dbReference type="Pfam" id="PF03446">
    <property type="entry name" value="NAD_binding_2"/>
    <property type="match status" value="1"/>
</dbReference>
<dbReference type="InterPro" id="IPR015815">
    <property type="entry name" value="HIBADH-related"/>
</dbReference>
<reference evidence="7" key="2">
    <citation type="journal article" date="2022" name="Microbiol. Resour. Announc.">
        <title>Metagenome Sequencing to Explore Phylogenomics of Terrestrial Cyanobacteria.</title>
        <authorList>
            <person name="Ward R.D."/>
            <person name="Stajich J.E."/>
            <person name="Johansen J.R."/>
            <person name="Huntemann M."/>
            <person name="Clum A."/>
            <person name="Foster B."/>
            <person name="Foster B."/>
            <person name="Roux S."/>
            <person name="Palaniappan K."/>
            <person name="Varghese N."/>
            <person name="Mukherjee S."/>
            <person name="Reddy T.B.K."/>
            <person name="Daum C."/>
            <person name="Copeland A."/>
            <person name="Chen I.A."/>
            <person name="Ivanova N.N."/>
            <person name="Kyrpides N.C."/>
            <person name="Shapiro N."/>
            <person name="Eloe-Fadrosh E.A."/>
            <person name="Pietrasiak N."/>
        </authorList>
    </citation>
    <scope>NUCLEOTIDE SEQUENCE</scope>
    <source>
        <strain evidence="7">CPER-KK1</strain>
    </source>
</reference>
<dbReference type="SUPFAM" id="SSF51735">
    <property type="entry name" value="NAD(P)-binding Rossmann-fold domains"/>
    <property type="match status" value="1"/>
</dbReference>
<dbReference type="EMBL" id="JAHHIF010000035">
    <property type="protein sequence ID" value="MBW4547101.1"/>
    <property type="molecule type" value="Genomic_DNA"/>
</dbReference>
<dbReference type="GO" id="GO:0050661">
    <property type="term" value="F:NADP binding"/>
    <property type="evidence" value="ECO:0007669"/>
    <property type="project" value="InterPro"/>
</dbReference>
<dbReference type="InterPro" id="IPR008927">
    <property type="entry name" value="6-PGluconate_DH-like_C_sf"/>
</dbReference>
<feature type="domain" description="3-hydroxyisobutyrate dehydrogenase-like NAD-binding" evidence="6">
    <location>
        <begin position="177"/>
        <end position="292"/>
    </location>
</feature>
<evidence type="ECO:0000256" key="1">
    <source>
        <dbReference type="ARBA" id="ARBA00009080"/>
    </source>
</evidence>
<gene>
    <name evidence="7" type="ORF">KME25_22070</name>
</gene>
<keyword evidence="3" id="KW-0520">NAD</keyword>
<proteinExistence type="inferred from homology"/>
<name>A0A951PNT9_9CYAN</name>
<protein>
    <submittedName>
        <fullName evidence="7">NAD(P)-dependent oxidoreductase</fullName>
    </submittedName>
</protein>
<evidence type="ECO:0000313" key="8">
    <source>
        <dbReference type="Proteomes" id="UP000753908"/>
    </source>
</evidence>
<dbReference type="SUPFAM" id="SSF48179">
    <property type="entry name" value="6-phosphogluconate dehydrogenase C-terminal domain-like"/>
    <property type="match status" value="1"/>
</dbReference>
<accession>A0A951PNT9</accession>
<feature type="domain" description="6-phosphogluconate dehydrogenase NADP-binding" evidence="5">
    <location>
        <begin position="16"/>
        <end position="170"/>
    </location>
</feature>
<evidence type="ECO:0000256" key="2">
    <source>
        <dbReference type="ARBA" id="ARBA00023002"/>
    </source>
</evidence>
<dbReference type="PANTHER" id="PTHR43580:SF2">
    <property type="entry name" value="CYTOKINE-LIKE NUCLEAR FACTOR N-PAC"/>
    <property type="match status" value="1"/>
</dbReference>
<dbReference type="InterPro" id="IPR006115">
    <property type="entry name" value="6PGDH_NADP-bd"/>
</dbReference>
<feature type="active site" evidence="4">
    <location>
        <position position="183"/>
    </location>
</feature>
<evidence type="ECO:0000256" key="3">
    <source>
        <dbReference type="ARBA" id="ARBA00023027"/>
    </source>
</evidence>
<dbReference type="PIRSF" id="PIRSF000103">
    <property type="entry name" value="HIBADH"/>
    <property type="match status" value="1"/>
</dbReference>
<evidence type="ECO:0000313" key="7">
    <source>
        <dbReference type="EMBL" id="MBW4547101.1"/>
    </source>
</evidence>
<dbReference type="PANTHER" id="PTHR43580">
    <property type="entry name" value="OXIDOREDUCTASE GLYR1-RELATED"/>
    <property type="match status" value="1"/>
</dbReference>
<comment type="similarity">
    <text evidence="1">Belongs to the HIBADH-related family.</text>
</comment>
<dbReference type="InterPro" id="IPR051265">
    <property type="entry name" value="HIBADH-related_NP60_sf"/>
</dbReference>
<dbReference type="InterPro" id="IPR036291">
    <property type="entry name" value="NAD(P)-bd_dom_sf"/>
</dbReference>
<evidence type="ECO:0000259" key="6">
    <source>
        <dbReference type="Pfam" id="PF14833"/>
    </source>
</evidence>
<organism evidence="7 8">
    <name type="scientific">Symplocastrum torsivum CPER-KK1</name>
    <dbReference type="NCBI Taxonomy" id="450513"/>
    <lineage>
        <taxon>Bacteria</taxon>
        <taxon>Bacillati</taxon>
        <taxon>Cyanobacteriota</taxon>
        <taxon>Cyanophyceae</taxon>
        <taxon>Oscillatoriophycideae</taxon>
        <taxon>Oscillatoriales</taxon>
        <taxon>Microcoleaceae</taxon>
        <taxon>Symplocastrum</taxon>
    </lineage>
</organism>
<dbReference type="Gene3D" id="1.10.1040.10">
    <property type="entry name" value="N-(1-d-carboxylethyl)-l-norvaline Dehydrogenase, domain 2"/>
    <property type="match status" value="1"/>
</dbReference>